<feature type="signal peptide" evidence="2">
    <location>
        <begin position="1"/>
        <end position="20"/>
    </location>
</feature>
<reference evidence="4" key="1">
    <citation type="journal article" date="2021" name="Nat. Commun.">
        <title>Genetic determinants of endophytism in the Arabidopsis root mycobiome.</title>
        <authorList>
            <person name="Mesny F."/>
            <person name="Miyauchi S."/>
            <person name="Thiergart T."/>
            <person name="Pickel B."/>
            <person name="Atanasova L."/>
            <person name="Karlsson M."/>
            <person name="Huettel B."/>
            <person name="Barry K.W."/>
            <person name="Haridas S."/>
            <person name="Chen C."/>
            <person name="Bauer D."/>
            <person name="Andreopoulos W."/>
            <person name="Pangilinan J."/>
            <person name="LaButti K."/>
            <person name="Riley R."/>
            <person name="Lipzen A."/>
            <person name="Clum A."/>
            <person name="Drula E."/>
            <person name="Henrissat B."/>
            <person name="Kohler A."/>
            <person name="Grigoriev I.V."/>
            <person name="Martin F.M."/>
            <person name="Hacquard S."/>
        </authorList>
    </citation>
    <scope>NUCLEOTIDE SEQUENCE</scope>
    <source>
        <strain evidence="4">MPI-CAGE-CH-0243</strain>
    </source>
</reference>
<feature type="chain" id="PRO_5040481308" description="DUF7580 domain-containing protein" evidence="2">
    <location>
        <begin position="21"/>
        <end position="580"/>
    </location>
</feature>
<proteinExistence type="predicted"/>
<evidence type="ECO:0000313" key="5">
    <source>
        <dbReference type="Proteomes" id="UP000700596"/>
    </source>
</evidence>
<evidence type="ECO:0000256" key="2">
    <source>
        <dbReference type="SAM" id="SignalP"/>
    </source>
</evidence>
<keyword evidence="2" id="KW-0732">Signal</keyword>
<feature type="region of interest" description="Disordered" evidence="1">
    <location>
        <begin position="134"/>
        <end position="159"/>
    </location>
</feature>
<dbReference type="InterPro" id="IPR011009">
    <property type="entry name" value="Kinase-like_dom_sf"/>
</dbReference>
<evidence type="ECO:0000256" key="1">
    <source>
        <dbReference type="SAM" id="MobiDB-lite"/>
    </source>
</evidence>
<dbReference type="OrthoDB" id="3565018at2759"/>
<feature type="domain" description="DUF7580" evidence="3">
    <location>
        <begin position="228"/>
        <end position="568"/>
    </location>
</feature>
<dbReference type="PANTHER" id="PTHR35186">
    <property type="entry name" value="ANK_REP_REGION DOMAIN-CONTAINING PROTEIN"/>
    <property type="match status" value="1"/>
</dbReference>
<dbReference type="SUPFAM" id="SSF56112">
    <property type="entry name" value="Protein kinase-like (PK-like)"/>
    <property type="match status" value="1"/>
</dbReference>
<accession>A0A9P9E3I6</accession>
<organism evidence="4 5">
    <name type="scientific">Dendryphion nanum</name>
    <dbReference type="NCBI Taxonomy" id="256645"/>
    <lineage>
        <taxon>Eukaryota</taxon>
        <taxon>Fungi</taxon>
        <taxon>Dikarya</taxon>
        <taxon>Ascomycota</taxon>
        <taxon>Pezizomycotina</taxon>
        <taxon>Dothideomycetes</taxon>
        <taxon>Pleosporomycetidae</taxon>
        <taxon>Pleosporales</taxon>
        <taxon>Torulaceae</taxon>
        <taxon>Dendryphion</taxon>
    </lineage>
</organism>
<dbReference type="Pfam" id="PF24476">
    <property type="entry name" value="DUF7580"/>
    <property type="match status" value="1"/>
</dbReference>
<protein>
    <recommendedName>
        <fullName evidence="3">DUF7580 domain-containing protein</fullName>
    </recommendedName>
</protein>
<evidence type="ECO:0000259" key="3">
    <source>
        <dbReference type="Pfam" id="PF24476"/>
    </source>
</evidence>
<evidence type="ECO:0000313" key="4">
    <source>
        <dbReference type="EMBL" id="KAH7130071.1"/>
    </source>
</evidence>
<dbReference type="AlphaFoldDB" id="A0A9P9E3I6"/>
<dbReference type="InterPro" id="IPR056002">
    <property type="entry name" value="DUF7580"/>
</dbReference>
<name>A0A9P9E3I6_9PLEO</name>
<dbReference type="EMBL" id="JAGMWT010000004">
    <property type="protein sequence ID" value="KAH7130071.1"/>
    <property type="molecule type" value="Genomic_DNA"/>
</dbReference>
<gene>
    <name evidence="4" type="ORF">B0J11DRAFT_522358</name>
</gene>
<sequence length="580" mass="66128">MSGLEIAGVLLGSFPLIVSGVEHWRDVAKVGGFYWRVQKEYTKCKRDVQFHEMMYKQNLKELLLPILNDGDEVARLVSDAGGKGWNDRALQERLEGRLLESYSLYMEIIEDMNETAATLRKELALDRAIIQDKLVPPENKKQKRPSSPQPTEKVSRRTSAKSKWDWETFRIRFSFNDPVRNDLFQHLNECNERLKKLLSSSDNLSALQNTAPAHTKQSTVLESAFEKTWKKSDLIFKALQRAWRCSCQPHHYVNLRLEHRVKPETCFEIVLMSLAPSAPSQTPWSWCALQCGHMIGCSFPLRFMSPLDTTQPEINLMNAKSSSAGGLLRKKKVAFTSSEPTVPEIHLDPVIESTIDLCERLGDEDCGKCMGIIGDHNNNYHLHPSHKRKRPLQDDPVTLDHVLSRNFEGFISRRQRYSIALLVASSVAQLHSTPWLRTGLTKEDVLFYPCDDDNCDIPYHEPFIRQGFDTFATPGADDCNFYSLGILLLELCFGRRLEDHPSRKSRPVGDKDTKQALDVLAALGWSNSVLDEAGEDYSMAVKWCLSGHSHLNKQWRGEIVRNVVRPLEMCQEHFKTSSVS</sequence>
<dbReference type="PANTHER" id="PTHR35186:SF4">
    <property type="entry name" value="PRION-INHIBITION AND PROPAGATION HELO DOMAIN-CONTAINING PROTEIN"/>
    <property type="match status" value="1"/>
</dbReference>
<keyword evidence="5" id="KW-1185">Reference proteome</keyword>
<comment type="caution">
    <text evidence="4">The sequence shown here is derived from an EMBL/GenBank/DDBJ whole genome shotgun (WGS) entry which is preliminary data.</text>
</comment>
<dbReference type="Proteomes" id="UP000700596">
    <property type="component" value="Unassembled WGS sequence"/>
</dbReference>